<keyword evidence="3" id="KW-0472">Membrane</keyword>
<evidence type="ECO:0000256" key="1">
    <source>
        <dbReference type="SAM" id="Coils"/>
    </source>
</evidence>
<keyword evidence="3" id="KW-1133">Transmembrane helix</keyword>
<reference evidence="5" key="1">
    <citation type="journal article" date="2023" name="Mol. Biol. Evol.">
        <title>Third-Generation Sequencing Reveals the Adaptive Role of the Epigenome in Three Deep-Sea Polychaetes.</title>
        <authorList>
            <person name="Perez M."/>
            <person name="Aroh O."/>
            <person name="Sun Y."/>
            <person name="Lan Y."/>
            <person name="Juniper S.K."/>
            <person name="Young C.R."/>
            <person name="Angers B."/>
            <person name="Qian P.Y."/>
        </authorList>
    </citation>
    <scope>NUCLEOTIDE SEQUENCE</scope>
    <source>
        <strain evidence="5">R07B-5</strain>
    </source>
</reference>
<feature type="coiled-coil region" evidence="1">
    <location>
        <begin position="318"/>
        <end position="383"/>
    </location>
</feature>
<keyword evidence="3" id="KW-0812">Transmembrane</keyword>
<evidence type="ECO:0000313" key="5">
    <source>
        <dbReference type="EMBL" id="KAK2182364.1"/>
    </source>
</evidence>
<organism evidence="5 6">
    <name type="scientific">Ridgeia piscesae</name>
    <name type="common">Tubeworm</name>
    <dbReference type="NCBI Taxonomy" id="27915"/>
    <lineage>
        <taxon>Eukaryota</taxon>
        <taxon>Metazoa</taxon>
        <taxon>Spiralia</taxon>
        <taxon>Lophotrochozoa</taxon>
        <taxon>Annelida</taxon>
        <taxon>Polychaeta</taxon>
        <taxon>Sedentaria</taxon>
        <taxon>Canalipalpata</taxon>
        <taxon>Sabellida</taxon>
        <taxon>Siboglinidae</taxon>
        <taxon>Ridgeia</taxon>
    </lineage>
</organism>
<keyword evidence="6" id="KW-1185">Reference proteome</keyword>
<feature type="transmembrane region" description="Helical" evidence="3">
    <location>
        <begin position="515"/>
        <end position="535"/>
    </location>
</feature>
<evidence type="ECO:0000256" key="3">
    <source>
        <dbReference type="SAM" id="Phobius"/>
    </source>
</evidence>
<comment type="caution">
    <text evidence="5">The sequence shown here is derived from an EMBL/GenBank/DDBJ whole genome shotgun (WGS) entry which is preliminary data.</text>
</comment>
<proteinExistence type="predicted"/>
<accession>A0AAD9NW58</accession>
<sequence>MENTVNGSSTTHVSTKMISLRTSSNPLDANRRTVDEMRQHIAKLKSDLEAERTKNKQAHRDKVSELRQLQDSCEKEKEYVLASLKDRLAEQKDGELHKLRDALIKERDQEIRDLNKHNEELISRLKAEVTKEKDEAVKVALELQKKALSEQRNLVASPGGTNSALVVRLQRENKQLKEANKLLESSGGNCDLVEELKQQHAEEIKRIIVETGQDVAQELEHKYNAEIRQKEEEIKEMVALAEQMAEEKAQLEQRLTSVKHSSVVMSPSGDVGEGNRTFSFDDTSANEDEEMHQRLHETRDREKERQMHKRVADLTTQVNTLEKRVGLFKRENQTLKRKVEEEKSSEEKIKRLKRRNAELASIARRLEEKVKQLQQDSLKKAKEQSTETMKQTFVKQRARLLAEHAKTMLVRDRQIETLEEKCRSLSEQLKAALDAQVMNSEIYEDKVELENIIKLSAKEKLQLERQLAQQPQFEADLCRLQELQTTNHSLEVEIEKLMKTVHHAEKLVRLLCNTMGVRSLYIVNFGFWLWFWLIFSWDDVNYCSLTIAF</sequence>
<feature type="coiled-coil region" evidence="1">
    <location>
        <begin position="216"/>
        <end position="261"/>
    </location>
</feature>
<feature type="coiled-coil region" evidence="1">
    <location>
        <begin position="100"/>
        <end position="186"/>
    </location>
</feature>
<dbReference type="PANTHER" id="PTHR14234">
    <property type="entry name" value="RIM BINDING PROTEIN-RELATED"/>
    <property type="match status" value="1"/>
</dbReference>
<feature type="region of interest" description="Disordered" evidence="2">
    <location>
        <begin position="264"/>
        <end position="309"/>
    </location>
</feature>
<dbReference type="InterPro" id="IPR040325">
    <property type="entry name" value="RIMBP1/2/3"/>
</dbReference>
<feature type="compositionally biased region" description="Basic and acidic residues" evidence="2">
    <location>
        <begin position="291"/>
        <end position="305"/>
    </location>
</feature>
<evidence type="ECO:0000313" key="6">
    <source>
        <dbReference type="Proteomes" id="UP001209878"/>
    </source>
</evidence>
<protein>
    <recommendedName>
        <fullName evidence="4">RIMB1/RIM3A-C-like N-terminal domain-containing protein</fullName>
    </recommendedName>
</protein>
<feature type="coiled-coil region" evidence="1">
    <location>
        <begin position="415"/>
        <end position="507"/>
    </location>
</feature>
<evidence type="ECO:0000256" key="2">
    <source>
        <dbReference type="SAM" id="MobiDB-lite"/>
    </source>
</evidence>
<feature type="coiled-coil region" evidence="1">
    <location>
        <begin position="27"/>
        <end position="76"/>
    </location>
</feature>
<evidence type="ECO:0000259" key="4">
    <source>
        <dbReference type="Pfam" id="PF25566"/>
    </source>
</evidence>
<dbReference type="GO" id="GO:0007274">
    <property type="term" value="P:neuromuscular synaptic transmission"/>
    <property type="evidence" value="ECO:0007669"/>
    <property type="project" value="TreeGrafter"/>
</dbReference>
<dbReference type="Proteomes" id="UP001209878">
    <property type="component" value="Unassembled WGS sequence"/>
</dbReference>
<dbReference type="Gene3D" id="1.20.5.170">
    <property type="match status" value="1"/>
</dbReference>
<keyword evidence="1" id="KW-0175">Coiled coil</keyword>
<feature type="domain" description="RIMB1/RIM3A-C-like N-terminal" evidence="4">
    <location>
        <begin position="306"/>
        <end position="428"/>
    </location>
</feature>
<dbReference type="PANTHER" id="PTHR14234:SF19">
    <property type="entry name" value="RIM-BINDING PROTEIN, ISOFORM F"/>
    <property type="match status" value="1"/>
</dbReference>
<dbReference type="AlphaFoldDB" id="A0AAD9NW58"/>
<dbReference type="GO" id="GO:0045202">
    <property type="term" value="C:synapse"/>
    <property type="evidence" value="ECO:0007669"/>
    <property type="project" value="GOC"/>
</dbReference>
<name>A0AAD9NW58_RIDPI</name>
<dbReference type="InterPro" id="IPR057950">
    <property type="entry name" value="RIMB1/RIM3A-C-like_N"/>
</dbReference>
<gene>
    <name evidence="5" type="ORF">NP493_357g04016</name>
</gene>
<dbReference type="Pfam" id="PF25566">
    <property type="entry name" value="RIMB1_N"/>
    <property type="match status" value="1"/>
</dbReference>
<dbReference type="EMBL" id="JAODUO010000357">
    <property type="protein sequence ID" value="KAK2182364.1"/>
    <property type="molecule type" value="Genomic_DNA"/>
</dbReference>